<feature type="region of interest" description="Disordered" evidence="1">
    <location>
        <begin position="197"/>
        <end position="220"/>
    </location>
</feature>
<keyword evidence="3" id="KW-1185">Reference proteome</keyword>
<evidence type="ECO:0000313" key="3">
    <source>
        <dbReference type="Proteomes" id="UP000054564"/>
    </source>
</evidence>
<feature type="compositionally biased region" description="Polar residues" evidence="1">
    <location>
        <begin position="197"/>
        <end position="210"/>
    </location>
</feature>
<evidence type="ECO:0000313" key="2">
    <source>
        <dbReference type="EMBL" id="KNE91870.1"/>
    </source>
</evidence>
<reference evidence="3" key="1">
    <citation type="submission" date="2014-03" db="EMBL/GenBank/DDBJ databases">
        <title>The Genome Sequence of Puccinia striiformis f. sp. tritici PST-78.</title>
        <authorList>
            <consortium name="The Broad Institute Genome Sequencing Platform"/>
            <person name="Cuomo C."/>
            <person name="Hulbert S."/>
            <person name="Chen X."/>
            <person name="Walker B."/>
            <person name="Young S.K."/>
            <person name="Zeng Q."/>
            <person name="Gargeya S."/>
            <person name="Fitzgerald M."/>
            <person name="Haas B."/>
            <person name="Abouelleil A."/>
            <person name="Alvarado L."/>
            <person name="Arachchi H.M."/>
            <person name="Berlin A.M."/>
            <person name="Chapman S.B."/>
            <person name="Goldberg J."/>
            <person name="Griggs A."/>
            <person name="Gujja S."/>
            <person name="Hansen M."/>
            <person name="Howarth C."/>
            <person name="Imamovic A."/>
            <person name="Larimer J."/>
            <person name="McCowan C."/>
            <person name="Montmayeur A."/>
            <person name="Murphy C."/>
            <person name="Neiman D."/>
            <person name="Pearson M."/>
            <person name="Priest M."/>
            <person name="Roberts A."/>
            <person name="Saif S."/>
            <person name="Shea T."/>
            <person name="Sisk P."/>
            <person name="Sykes S."/>
            <person name="Wortman J."/>
            <person name="Nusbaum C."/>
            <person name="Birren B."/>
        </authorList>
    </citation>
    <scope>NUCLEOTIDE SEQUENCE [LARGE SCALE GENOMIC DNA]</scope>
    <source>
        <strain evidence="3">race PST-78</strain>
    </source>
</reference>
<comment type="caution">
    <text evidence="2">The sequence shown here is derived from an EMBL/GenBank/DDBJ whole genome shotgun (WGS) entry which is preliminary data.</text>
</comment>
<proteinExistence type="predicted"/>
<name>A0A0L0UXX5_9BASI</name>
<accession>A0A0L0UXX5</accession>
<dbReference type="Proteomes" id="UP000054564">
    <property type="component" value="Unassembled WGS sequence"/>
</dbReference>
<feature type="compositionally biased region" description="Pro residues" evidence="1">
    <location>
        <begin position="71"/>
        <end position="80"/>
    </location>
</feature>
<protein>
    <submittedName>
        <fullName evidence="2">Uncharacterized protein</fullName>
    </submittedName>
</protein>
<dbReference type="AlphaFoldDB" id="A0A0L0UXX5"/>
<dbReference type="EMBL" id="AJIL01000185">
    <property type="protein sequence ID" value="KNE91870.1"/>
    <property type="molecule type" value="Genomic_DNA"/>
</dbReference>
<gene>
    <name evidence="2" type="ORF">PSTG_14724</name>
</gene>
<feature type="compositionally biased region" description="Low complexity" evidence="1">
    <location>
        <begin position="47"/>
        <end position="59"/>
    </location>
</feature>
<feature type="region of interest" description="Disordered" evidence="1">
    <location>
        <begin position="36"/>
        <end position="89"/>
    </location>
</feature>
<organism evidence="2 3">
    <name type="scientific">Puccinia striiformis f. sp. tritici PST-78</name>
    <dbReference type="NCBI Taxonomy" id="1165861"/>
    <lineage>
        <taxon>Eukaryota</taxon>
        <taxon>Fungi</taxon>
        <taxon>Dikarya</taxon>
        <taxon>Basidiomycota</taxon>
        <taxon>Pucciniomycotina</taxon>
        <taxon>Pucciniomycetes</taxon>
        <taxon>Pucciniales</taxon>
        <taxon>Pucciniaceae</taxon>
        <taxon>Puccinia</taxon>
    </lineage>
</organism>
<evidence type="ECO:0000256" key="1">
    <source>
        <dbReference type="SAM" id="MobiDB-lite"/>
    </source>
</evidence>
<sequence>MACASQHSTCVWSTRAHHPSCCAYLTPVWLLNRPHPQPISQPTSQATNLLPPHPHTTTPFSNQSNHTDMSKPPPLPPDIPPTTTTVTPATTGVTVPLDVWAQMQHFMATFAPLALAPSKPSLPIGTVLLSEPSPTLTPPTITPLAPEPTDQSAIALNSSSPPSPTIPGLDELWKDVEADDPHDEDDSTQLVVNSSLDQQIKPDTQPQMGSSKLVLITDLD</sequence>